<evidence type="ECO:0000313" key="2">
    <source>
        <dbReference type="Proteomes" id="UP000054826"/>
    </source>
</evidence>
<gene>
    <name evidence="1" type="ORF">T4C_569</name>
</gene>
<protein>
    <submittedName>
        <fullName evidence="1">Uncharacterized protein</fullName>
    </submittedName>
</protein>
<name>A0A0V1K129_TRIPS</name>
<dbReference type="AlphaFoldDB" id="A0A0V1K129"/>
<sequence>MHSSNYIVLDHFVEAIFESNNNNNNNDRIKYNLIDKQQGFAMHNAAGTLSIAHVAKQINASLQIQAEIDEFPFYSFTLVFFLFKNEHVMVEELLQTFIDKIDPQLFK</sequence>
<comment type="caution">
    <text evidence="1">The sequence shown here is derived from an EMBL/GenBank/DDBJ whole genome shotgun (WGS) entry which is preliminary data.</text>
</comment>
<dbReference type="Proteomes" id="UP000054826">
    <property type="component" value="Unassembled WGS sequence"/>
</dbReference>
<organism evidence="1 2">
    <name type="scientific">Trichinella pseudospiralis</name>
    <name type="common">Parasitic roundworm</name>
    <dbReference type="NCBI Taxonomy" id="6337"/>
    <lineage>
        <taxon>Eukaryota</taxon>
        <taxon>Metazoa</taxon>
        <taxon>Ecdysozoa</taxon>
        <taxon>Nematoda</taxon>
        <taxon>Enoplea</taxon>
        <taxon>Dorylaimia</taxon>
        <taxon>Trichinellida</taxon>
        <taxon>Trichinellidae</taxon>
        <taxon>Trichinella</taxon>
    </lineage>
</organism>
<reference evidence="1 2" key="1">
    <citation type="submission" date="2015-01" db="EMBL/GenBank/DDBJ databases">
        <title>Evolution of Trichinella species and genotypes.</title>
        <authorList>
            <person name="Korhonen P.K."/>
            <person name="Edoardo P."/>
            <person name="Giuseppe L.R."/>
            <person name="Gasser R.B."/>
        </authorList>
    </citation>
    <scope>NUCLEOTIDE SEQUENCE [LARGE SCALE GENOMIC DNA]</scope>
    <source>
        <strain evidence="1">ISS176</strain>
    </source>
</reference>
<proteinExistence type="predicted"/>
<evidence type="ECO:0000313" key="1">
    <source>
        <dbReference type="EMBL" id="KRZ40944.1"/>
    </source>
</evidence>
<accession>A0A0V1K129</accession>
<dbReference type="EMBL" id="JYDV01000023">
    <property type="protein sequence ID" value="KRZ40944.1"/>
    <property type="molecule type" value="Genomic_DNA"/>
</dbReference>